<evidence type="ECO:0000259" key="2">
    <source>
        <dbReference type="PROSITE" id="PS50238"/>
    </source>
</evidence>
<evidence type="ECO:0000256" key="1">
    <source>
        <dbReference type="ARBA" id="ARBA00022468"/>
    </source>
</evidence>
<organism evidence="3 4">
    <name type="scientific">Portunus trituberculatus</name>
    <name type="common">Swimming crab</name>
    <name type="synonym">Neptunus trituberculatus</name>
    <dbReference type="NCBI Taxonomy" id="210409"/>
    <lineage>
        <taxon>Eukaryota</taxon>
        <taxon>Metazoa</taxon>
        <taxon>Ecdysozoa</taxon>
        <taxon>Arthropoda</taxon>
        <taxon>Crustacea</taxon>
        <taxon>Multicrustacea</taxon>
        <taxon>Malacostraca</taxon>
        <taxon>Eumalacostraca</taxon>
        <taxon>Eucarida</taxon>
        <taxon>Decapoda</taxon>
        <taxon>Pleocyemata</taxon>
        <taxon>Brachyura</taxon>
        <taxon>Eubrachyura</taxon>
        <taxon>Portunoidea</taxon>
        <taxon>Portunidae</taxon>
        <taxon>Portuninae</taxon>
        <taxon>Portunus</taxon>
    </lineage>
</organism>
<protein>
    <submittedName>
        <fullName evidence="3">Rho GTPase-activating protein 40</fullName>
    </submittedName>
</protein>
<feature type="domain" description="Rho-GAP" evidence="2">
    <location>
        <begin position="1"/>
        <end position="82"/>
    </location>
</feature>
<dbReference type="GO" id="GO:0051056">
    <property type="term" value="P:regulation of small GTPase mediated signal transduction"/>
    <property type="evidence" value="ECO:0007669"/>
    <property type="project" value="TreeGrafter"/>
</dbReference>
<dbReference type="Proteomes" id="UP000324222">
    <property type="component" value="Unassembled WGS sequence"/>
</dbReference>
<dbReference type="GO" id="GO:0007165">
    <property type="term" value="P:signal transduction"/>
    <property type="evidence" value="ECO:0007669"/>
    <property type="project" value="InterPro"/>
</dbReference>
<dbReference type="GO" id="GO:0005096">
    <property type="term" value="F:GTPase activator activity"/>
    <property type="evidence" value="ECO:0007669"/>
    <property type="project" value="UniProtKB-KW"/>
</dbReference>
<dbReference type="PANTHER" id="PTHR14963">
    <property type="entry name" value="RHO GTPASE ACTIVATING PROTEIN 18,19-RELATED"/>
    <property type="match status" value="1"/>
</dbReference>
<evidence type="ECO:0000313" key="3">
    <source>
        <dbReference type="EMBL" id="MPC83687.1"/>
    </source>
</evidence>
<dbReference type="Gene3D" id="1.10.555.10">
    <property type="entry name" value="Rho GTPase activation protein"/>
    <property type="match status" value="1"/>
</dbReference>
<dbReference type="OrthoDB" id="6345076at2759"/>
<dbReference type="PROSITE" id="PS50238">
    <property type="entry name" value="RHOGAP"/>
    <property type="match status" value="1"/>
</dbReference>
<dbReference type="EMBL" id="VSRR010063170">
    <property type="protein sequence ID" value="MPC83687.1"/>
    <property type="molecule type" value="Genomic_DNA"/>
</dbReference>
<dbReference type="SUPFAM" id="SSF48350">
    <property type="entry name" value="GTPase activation domain, GAP"/>
    <property type="match status" value="1"/>
</dbReference>
<gene>
    <name evidence="3" type="primary">Arhgap40</name>
    <name evidence="3" type="ORF">E2C01_078402</name>
</gene>
<proteinExistence type="predicted"/>
<evidence type="ECO:0000313" key="4">
    <source>
        <dbReference type="Proteomes" id="UP000324222"/>
    </source>
</evidence>
<dbReference type="InterPro" id="IPR008936">
    <property type="entry name" value="Rho_GTPase_activation_prot"/>
</dbReference>
<keyword evidence="1" id="KW-0343">GTPase activation</keyword>
<sequence length="82" mass="9257">MAWQLERHGLHQEGIMRVPGHSDPATADSALRNATPNDIAALIKTFLRELPEPLLTHAYTPAFYKCHRMCSVIVECKVWVVC</sequence>
<dbReference type="PANTHER" id="PTHR14963:SF7">
    <property type="entry name" value="RHO GTPASE-ACTIVATING PROTEIN 19"/>
    <property type="match status" value="1"/>
</dbReference>
<accession>A0A5B7IQ45</accession>
<keyword evidence="4" id="KW-1185">Reference proteome</keyword>
<dbReference type="Pfam" id="PF00620">
    <property type="entry name" value="RhoGAP"/>
    <property type="match status" value="1"/>
</dbReference>
<dbReference type="AlphaFoldDB" id="A0A5B7IQ45"/>
<reference evidence="3 4" key="1">
    <citation type="submission" date="2019-05" db="EMBL/GenBank/DDBJ databases">
        <title>Another draft genome of Portunus trituberculatus and its Hox gene families provides insights of decapod evolution.</title>
        <authorList>
            <person name="Jeong J.-H."/>
            <person name="Song I."/>
            <person name="Kim S."/>
            <person name="Choi T."/>
            <person name="Kim D."/>
            <person name="Ryu S."/>
            <person name="Kim W."/>
        </authorList>
    </citation>
    <scope>NUCLEOTIDE SEQUENCE [LARGE SCALE GENOMIC DNA]</scope>
    <source>
        <tissue evidence="3">Muscle</tissue>
    </source>
</reference>
<comment type="caution">
    <text evidence="3">The sequence shown here is derived from an EMBL/GenBank/DDBJ whole genome shotgun (WGS) entry which is preliminary data.</text>
</comment>
<dbReference type="InterPro" id="IPR000198">
    <property type="entry name" value="RhoGAP_dom"/>
</dbReference>
<name>A0A5B7IQ45_PORTR</name>
<dbReference type="GO" id="GO:0005737">
    <property type="term" value="C:cytoplasm"/>
    <property type="evidence" value="ECO:0007669"/>
    <property type="project" value="TreeGrafter"/>
</dbReference>